<dbReference type="InterPro" id="IPR038599">
    <property type="entry name" value="LAP1C-like_C_sf"/>
</dbReference>
<comment type="caution">
    <text evidence="13">The sequence shown here is derived from an EMBL/GenBank/DDBJ whole genome shotgun (WGS) entry which is preliminary data.</text>
</comment>
<keyword evidence="6 11" id="KW-0472">Membrane</keyword>
<feature type="transmembrane region" description="Helical" evidence="11">
    <location>
        <begin position="129"/>
        <end position="148"/>
    </location>
</feature>
<keyword evidence="5 11" id="KW-1133">Transmembrane helix</keyword>
<evidence type="ECO:0000313" key="14">
    <source>
        <dbReference type="Proteomes" id="UP001159427"/>
    </source>
</evidence>
<dbReference type="PANTHER" id="PTHR18843">
    <property type="entry name" value="TORSIN-1A-INTERACTING PROTEIN"/>
    <property type="match status" value="1"/>
</dbReference>
<dbReference type="PANTHER" id="PTHR18843:SF7">
    <property type="entry name" value="LAMINA-ASSOCIATED POLYPEPTIDE 1B ISOFORM 1-RELATED"/>
    <property type="match status" value="1"/>
</dbReference>
<organism evidence="13 14">
    <name type="scientific">Porites evermanni</name>
    <dbReference type="NCBI Taxonomy" id="104178"/>
    <lineage>
        <taxon>Eukaryota</taxon>
        <taxon>Metazoa</taxon>
        <taxon>Cnidaria</taxon>
        <taxon>Anthozoa</taxon>
        <taxon>Hexacorallia</taxon>
        <taxon>Scleractinia</taxon>
        <taxon>Fungiina</taxon>
        <taxon>Poritidae</taxon>
        <taxon>Porites</taxon>
    </lineage>
</organism>
<sequence length="366" mass="40317">MAPKQKNVKSVEEKVGEVDVPLGDENVKMENIADATVGDNFPSAKPVKGKQNEKDNPADEDAGHTEENGFNTRREHHEIPSNLLLRDRAAEHGGGTGVPEITNHPDEPSDEPTEITKQPDKEPASPMRLAGILLVVAFLLVILAILIAPEKPERKPFVLPIIFENKIKELQSSFTNQTDRFWKILKNRGLAHLKNASPSQPLVLLLAAPPAAHGTVDCFARKLAEALDPKHKRMLAIIDGREERSYPGEETKKKMDDLLIRSFKKGHRAALIHHLELLPPPSPLLFYSYCDDQNAPHKHVAIIFTVHLPAEPDASLEPKEAEGTVEKYLADIVWAKEDKDAVAALLSRVADTVALMNGEPSSPATC</sequence>
<comment type="subcellular location">
    <subcellularLocation>
        <location evidence="9">Endomembrane system</location>
        <topology evidence="9">Single-pass membrane protein</topology>
    </subcellularLocation>
    <subcellularLocation>
        <location evidence="1">Nucleus envelope</location>
    </subcellularLocation>
</comment>
<feature type="compositionally biased region" description="Basic and acidic residues" evidence="10">
    <location>
        <begin position="50"/>
        <end position="76"/>
    </location>
</feature>
<keyword evidence="3" id="KW-0597">Phosphoprotein</keyword>
<keyword evidence="14" id="KW-1185">Reference proteome</keyword>
<name>A0ABN8STZ7_9CNID</name>
<dbReference type="Pfam" id="PF05609">
    <property type="entry name" value="LAP1_C"/>
    <property type="match status" value="1"/>
</dbReference>
<dbReference type="EMBL" id="CALNXI010003698">
    <property type="protein sequence ID" value="CAH3194068.1"/>
    <property type="molecule type" value="Genomic_DNA"/>
</dbReference>
<keyword evidence="7" id="KW-0325">Glycoprotein</keyword>
<evidence type="ECO:0000256" key="11">
    <source>
        <dbReference type="SAM" id="Phobius"/>
    </source>
</evidence>
<evidence type="ECO:0000256" key="3">
    <source>
        <dbReference type="ARBA" id="ARBA00022553"/>
    </source>
</evidence>
<evidence type="ECO:0000256" key="10">
    <source>
        <dbReference type="SAM" id="MobiDB-lite"/>
    </source>
</evidence>
<reference evidence="13 14" key="1">
    <citation type="submission" date="2022-05" db="EMBL/GenBank/DDBJ databases">
        <authorList>
            <consortium name="Genoscope - CEA"/>
            <person name="William W."/>
        </authorList>
    </citation>
    <scope>NUCLEOTIDE SEQUENCE [LARGE SCALE GENOMIC DNA]</scope>
</reference>
<evidence type="ECO:0000256" key="8">
    <source>
        <dbReference type="ARBA" id="ARBA00023242"/>
    </source>
</evidence>
<keyword evidence="8" id="KW-0539">Nucleus</keyword>
<evidence type="ECO:0000313" key="13">
    <source>
        <dbReference type="EMBL" id="CAH3194068.1"/>
    </source>
</evidence>
<comment type="similarity">
    <text evidence="2">Belongs to the TOR1AIP family.</text>
</comment>
<accession>A0ABN8STZ7</accession>
<dbReference type="Gene3D" id="3.40.50.12190">
    <property type="match status" value="1"/>
</dbReference>
<evidence type="ECO:0000256" key="6">
    <source>
        <dbReference type="ARBA" id="ARBA00023136"/>
    </source>
</evidence>
<evidence type="ECO:0000256" key="9">
    <source>
        <dbReference type="ARBA" id="ARBA00037847"/>
    </source>
</evidence>
<feature type="domain" description="Torsin-1A-interacting protein 1/2 AAA+ activator" evidence="12">
    <location>
        <begin position="163"/>
        <end position="330"/>
    </location>
</feature>
<evidence type="ECO:0000256" key="5">
    <source>
        <dbReference type="ARBA" id="ARBA00022989"/>
    </source>
</evidence>
<evidence type="ECO:0000256" key="7">
    <source>
        <dbReference type="ARBA" id="ARBA00023180"/>
    </source>
</evidence>
<evidence type="ECO:0000259" key="12">
    <source>
        <dbReference type="Pfam" id="PF05609"/>
    </source>
</evidence>
<gene>
    <name evidence="13" type="ORF">PEVE_00027044</name>
</gene>
<evidence type="ECO:0000256" key="4">
    <source>
        <dbReference type="ARBA" id="ARBA00022692"/>
    </source>
</evidence>
<feature type="region of interest" description="Disordered" evidence="10">
    <location>
        <begin position="31"/>
        <end position="76"/>
    </location>
</feature>
<proteinExistence type="inferred from homology"/>
<keyword evidence="4 11" id="KW-0812">Transmembrane</keyword>
<evidence type="ECO:0000256" key="1">
    <source>
        <dbReference type="ARBA" id="ARBA00004259"/>
    </source>
</evidence>
<dbReference type="InterPro" id="IPR046753">
    <property type="entry name" value="TOIP1/2_C"/>
</dbReference>
<feature type="region of interest" description="Disordered" evidence="10">
    <location>
        <begin position="90"/>
        <end position="123"/>
    </location>
</feature>
<evidence type="ECO:0000256" key="2">
    <source>
        <dbReference type="ARBA" id="ARBA00007860"/>
    </source>
</evidence>
<protein>
    <recommendedName>
        <fullName evidence="12">Torsin-1A-interacting protein 1/2 AAA+ activator domain-containing protein</fullName>
    </recommendedName>
</protein>
<dbReference type="InterPro" id="IPR008662">
    <property type="entry name" value="TOIP1/2"/>
</dbReference>
<dbReference type="Proteomes" id="UP001159427">
    <property type="component" value="Unassembled WGS sequence"/>
</dbReference>